<sequence length="42" mass="4767">MRKPGRWLWPTLAVAVLAVTVLAYRHPAVMVQLSEQIWACFG</sequence>
<dbReference type="RefSeq" id="WP_310271273.1">
    <property type="nucleotide sequence ID" value="NZ_JAVDXU010000004.1"/>
</dbReference>
<evidence type="ECO:0000313" key="1">
    <source>
        <dbReference type="EMBL" id="MDR7272336.1"/>
    </source>
</evidence>
<dbReference type="Proteomes" id="UP001180453">
    <property type="component" value="Unassembled WGS sequence"/>
</dbReference>
<protein>
    <submittedName>
        <fullName evidence="1">Uncharacterized protein</fullName>
    </submittedName>
</protein>
<comment type="caution">
    <text evidence="1">The sequence shown here is derived from an EMBL/GenBank/DDBJ whole genome shotgun (WGS) entry which is preliminary data.</text>
</comment>
<keyword evidence="2" id="KW-1185">Reference proteome</keyword>
<reference evidence="1 2" key="1">
    <citation type="submission" date="2023-07" db="EMBL/GenBank/DDBJ databases">
        <title>Sorghum-associated microbial communities from plants grown in Nebraska, USA.</title>
        <authorList>
            <person name="Schachtman D."/>
        </authorList>
    </citation>
    <scope>NUCLEOTIDE SEQUENCE [LARGE SCALE GENOMIC DNA]</scope>
    <source>
        <strain evidence="1 2">BE314</strain>
    </source>
</reference>
<organism evidence="1 2">
    <name type="scientific">Roseateles saccharophilus</name>
    <name type="common">Pseudomonas saccharophila</name>
    <dbReference type="NCBI Taxonomy" id="304"/>
    <lineage>
        <taxon>Bacteria</taxon>
        <taxon>Pseudomonadati</taxon>
        <taxon>Pseudomonadota</taxon>
        <taxon>Betaproteobacteria</taxon>
        <taxon>Burkholderiales</taxon>
        <taxon>Sphaerotilaceae</taxon>
        <taxon>Roseateles</taxon>
    </lineage>
</organism>
<evidence type="ECO:0000313" key="2">
    <source>
        <dbReference type="Proteomes" id="UP001180453"/>
    </source>
</evidence>
<proteinExistence type="predicted"/>
<name>A0ABU1YWG8_ROSSA</name>
<accession>A0ABU1YWG8</accession>
<gene>
    <name evidence="1" type="ORF">J2X20_005010</name>
</gene>
<dbReference type="EMBL" id="JAVDXU010000004">
    <property type="protein sequence ID" value="MDR7272336.1"/>
    <property type="molecule type" value="Genomic_DNA"/>
</dbReference>